<dbReference type="Proteomes" id="UP001054252">
    <property type="component" value="Unassembled WGS sequence"/>
</dbReference>
<comment type="caution">
    <text evidence="2">The sequence shown here is derived from an EMBL/GenBank/DDBJ whole genome shotgun (WGS) entry which is preliminary data.</text>
</comment>
<protein>
    <recommendedName>
        <fullName evidence="1">PB1 domain-containing protein</fullName>
    </recommendedName>
</protein>
<proteinExistence type="predicted"/>
<dbReference type="PANTHER" id="PTHR31066">
    <property type="entry name" value="OS05G0427100 PROTEIN-RELATED"/>
    <property type="match status" value="1"/>
</dbReference>
<dbReference type="CDD" id="cd06410">
    <property type="entry name" value="PB1_UP2"/>
    <property type="match status" value="1"/>
</dbReference>
<dbReference type="InterPro" id="IPR053198">
    <property type="entry name" value="Gynoecium_Dev_Regulator"/>
</dbReference>
<dbReference type="AlphaFoldDB" id="A0AAV5KB52"/>
<evidence type="ECO:0000313" key="2">
    <source>
        <dbReference type="EMBL" id="GKV21235.1"/>
    </source>
</evidence>
<sequence>MDPPLTSPSAKLRFMRSYASHIIPRPHSKFLCYVGGETHIVSFPSFIAMPVSSLTAHLTSTFHINMPFMVKYQLPHHDLDALISIANEDDLQIMLEELERLSALPDPSRIRLFLFSVKPCLLVCIESKLLESEQPVMHQRGKWRHSWLGAAQC</sequence>
<dbReference type="PANTHER" id="PTHR31066:SF57">
    <property type="entry name" value="PROTEIN PAL OF QUIRKY"/>
    <property type="match status" value="1"/>
</dbReference>
<reference evidence="2 3" key="1">
    <citation type="journal article" date="2021" name="Commun. Biol.">
        <title>The genome of Shorea leprosula (Dipterocarpaceae) highlights the ecological relevance of drought in aseasonal tropical rainforests.</title>
        <authorList>
            <person name="Ng K.K.S."/>
            <person name="Kobayashi M.J."/>
            <person name="Fawcett J.A."/>
            <person name="Hatakeyama M."/>
            <person name="Paape T."/>
            <person name="Ng C.H."/>
            <person name="Ang C.C."/>
            <person name="Tnah L.H."/>
            <person name="Lee C.T."/>
            <person name="Nishiyama T."/>
            <person name="Sese J."/>
            <person name="O'Brien M.J."/>
            <person name="Copetti D."/>
            <person name="Mohd Noor M.I."/>
            <person name="Ong R.C."/>
            <person name="Putra M."/>
            <person name="Sireger I.Z."/>
            <person name="Indrioko S."/>
            <person name="Kosugi Y."/>
            <person name="Izuno A."/>
            <person name="Isagi Y."/>
            <person name="Lee S.L."/>
            <person name="Shimizu K.K."/>
        </authorList>
    </citation>
    <scope>NUCLEOTIDE SEQUENCE [LARGE SCALE GENOMIC DNA]</scope>
    <source>
        <strain evidence="2">214</strain>
    </source>
</reference>
<dbReference type="EMBL" id="BPVZ01000056">
    <property type="protein sequence ID" value="GKV21235.1"/>
    <property type="molecule type" value="Genomic_DNA"/>
</dbReference>
<dbReference type="SMART" id="SM00666">
    <property type="entry name" value="PB1"/>
    <property type="match status" value="1"/>
</dbReference>
<dbReference type="Gene3D" id="3.10.20.90">
    <property type="entry name" value="Phosphatidylinositol 3-kinase Catalytic Subunit, Chain A, domain 1"/>
    <property type="match status" value="1"/>
</dbReference>
<organism evidence="2 3">
    <name type="scientific">Rubroshorea leprosula</name>
    <dbReference type="NCBI Taxonomy" id="152421"/>
    <lineage>
        <taxon>Eukaryota</taxon>
        <taxon>Viridiplantae</taxon>
        <taxon>Streptophyta</taxon>
        <taxon>Embryophyta</taxon>
        <taxon>Tracheophyta</taxon>
        <taxon>Spermatophyta</taxon>
        <taxon>Magnoliopsida</taxon>
        <taxon>eudicotyledons</taxon>
        <taxon>Gunneridae</taxon>
        <taxon>Pentapetalae</taxon>
        <taxon>rosids</taxon>
        <taxon>malvids</taxon>
        <taxon>Malvales</taxon>
        <taxon>Dipterocarpaceae</taxon>
        <taxon>Rubroshorea</taxon>
    </lineage>
</organism>
<feature type="domain" description="PB1" evidence="1">
    <location>
        <begin position="26"/>
        <end position="117"/>
    </location>
</feature>
<evidence type="ECO:0000313" key="3">
    <source>
        <dbReference type="Proteomes" id="UP001054252"/>
    </source>
</evidence>
<evidence type="ECO:0000259" key="1">
    <source>
        <dbReference type="SMART" id="SM00666"/>
    </source>
</evidence>
<gene>
    <name evidence="2" type="ORF">SLEP1_g31232</name>
</gene>
<dbReference type="InterPro" id="IPR000270">
    <property type="entry name" value="PB1_dom"/>
</dbReference>
<dbReference type="Pfam" id="PF00564">
    <property type="entry name" value="PB1"/>
    <property type="match status" value="1"/>
</dbReference>
<keyword evidence="3" id="KW-1185">Reference proteome</keyword>
<accession>A0AAV5KB52</accession>
<dbReference type="SUPFAM" id="SSF54277">
    <property type="entry name" value="CAD &amp; PB1 domains"/>
    <property type="match status" value="1"/>
</dbReference>
<name>A0AAV5KB52_9ROSI</name>